<dbReference type="Proteomes" id="UP000318081">
    <property type="component" value="Chromosome"/>
</dbReference>
<evidence type="ECO:0000313" key="2">
    <source>
        <dbReference type="Proteomes" id="UP000318081"/>
    </source>
</evidence>
<reference evidence="1 2" key="1">
    <citation type="submission" date="2019-02" db="EMBL/GenBank/DDBJ databases">
        <title>Deep-cultivation of Planctomycetes and their phenomic and genomic characterization uncovers novel biology.</title>
        <authorList>
            <person name="Wiegand S."/>
            <person name="Jogler M."/>
            <person name="Boedeker C."/>
            <person name="Pinto D."/>
            <person name="Vollmers J."/>
            <person name="Rivas-Marin E."/>
            <person name="Kohn T."/>
            <person name="Peeters S.H."/>
            <person name="Heuer A."/>
            <person name="Rast P."/>
            <person name="Oberbeckmann S."/>
            <person name="Bunk B."/>
            <person name="Jeske O."/>
            <person name="Meyerdierks A."/>
            <person name="Storesund J.E."/>
            <person name="Kallscheuer N."/>
            <person name="Luecker S."/>
            <person name="Lage O.M."/>
            <person name="Pohl T."/>
            <person name="Merkel B.J."/>
            <person name="Hornburger P."/>
            <person name="Mueller R.-W."/>
            <person name="Bruemmer F."/>
            <person name="Labrenz M."/>
            <person name="Spormann A.M."/>
            <person name="Op den Camp H."/>
            <person name="Overmann J."/>
            <person name="Amann R."/>
            <person name="Jetten M.S.M."/>
            <person name="Mascher T."/>
            <person name="Medema M.H."/>
            <person name="Devos D.P."/>
            <person name="Kaster A.-K."/>
            <person name="Ovreas L."/>
            <person name="Rohde M."/>
            <person name="Galperin M.Y."/>
            <person name="Jogler C."/>
        </authorList>
    </citation>
    <scope>NUCLEOTIDE SEQUENCE [LARGE SCALE GENOMIC DNA]</scope>
    <source>
        <strain evidence="1 2">TBK1r</strain>
    </source>
</reference>
<accession>A0ABX5XVE5</accession>
<name>A0ABX5XVE5_9BACT</name>
<evidence type="ECO:0000313" key="1">
    <source>
        <dbReference type="EMBL" id="QDV86008.1"/>
    </source>
</evidence>
<dbReference type="EMBL" id="CP036432">
    <property type="protein sequence ID" value="QDV86008.1"/>
    <property type="molecule type" value="Genomic_DNA"/>
</dbReference>
<keyword evidence="2" id="KW-1185">Reference proteome</keyword>
<protein>
    <submittedName>
        <fullName evidence="1">Uncharacterized protein</fullName>
    </submittedName>
</protein>
<gene>
    <name evidence="1" type="ORF">TBK1r_50250</name>
</gene>
<sequence length="319" mass="36080">MALNRSAALEYAAKYWNKPCSDGYFMLSDKAVRISQKRKELKAPESDGWEARFVPEFSSDGHMVGESAVFQKPNGDEILIHGWDGLADCAHYICQCLKTGNVSVHEMSVPKLVKKLRAQSDVKTLGMKLSRTAAQQIIDLGVFKGGDVIVYFNIDPQGDYGGKADYTHSTLFLGIDSSGVGRIACHTICRHQHLPKNEEWWLKDGRYAYTLIHFTAGDRVANDADHFQGWWKIEYFGRTEYYRFDTSGRVRWTSKAPKAASDRIESGAKNLGHWFRETRQVLIAWQSTGTAERWAAVGKQNKYDIKVNQHKGTATKLFT</sequence>
<dbReference type="RefSeq" id="WP_419580337.1">
    <property type="nucleotide sequence ID" value="NZ_CP036432.1"/>
</dbReference>
<organism evidence="1 2">
    <name type="scientific">Stieleria magnilauensis</name>
    <dbReference type="NCBI Taxonomy" id="2527963"/>
    <lineage>
        <taxon>Bacteria</taxon>
        <taxon>Pseudomonadati</taxon>
        <taxon>Planctomycetota</taxon>
        <taxon>Planctomycetia</taxon>
        <taxon>Pirellulales</taxon>
        <taxon>Pirellulaceae</taxon>
        <taxon>Stieleria</taxon>
    </lineage>
</organism>
<proteinExistence type="predicted"/>